<gene>
    <name evidence="3" type="ORF">WDC_0980</name>
</gene>
<dbReference type="CDD" id="cd05289">
    <property type="entry name" value="MDR_like_2"/>
    <property type="match status" value="1"/>
</dbReference>
<dbReference type="Gene3D" id="3.90.180.10">
    <property type="entry name" value="Medium-chain alcohol dehydrogenases, catalytic domain"/>
    <property type="match status" value="1"/>
</dbReference>
<dbReference type="PANTHER" id="PTHR44154">
    <property type="entry name" value="QUINONE OXIDOREDUCTASE"/>
    <property type="match status" value="1"/>
</dbReference>
<dbReference type="AlphaFoldDB" id="A0A0D1A9H6"/>
<evidence type="ECO:0000313" key="3">
    <source>
        <dbReference type="EMBL" id="KIS03401.1"/>
    </source>
</evidence>
<dbReference type="InterPro" id="IPR036291">
    <property type="entry name" value="NAD(P)-bd_dom_sf"/>
</dbReference>
<protein>
    <submittedName>
        <fullName evidence="3">Oxidoreductase</fullName>
    </submittedName>
</protein>
<dbReference type="OrthoDB" id="9792162at2"/>
<reference evidence="3 4" key="1">
    <citation type="submission" date="2013-08" db="EMBL/GenBank/DDBJ databases">
        <title>Lactobacillus wasatchii sp. WDC04, a late gas producing bacteria isolated from aged chedder cheese.</title>
        <authorList>
            <person name="Oberg C.J."/>
            <person name="Culumber M."/>
            <person name="McMahon D.J."/>
            <person name="Broadbent J.R."/>
            <person name="Oberg T.S."/>
            <person name="Ortaki F."/>
        </authorList>
    </citation>
    <scope>NUCLEOTIDE SEQUENCE [LARGE SCALE GENOMIC DNA]</scope>
    <source>
        <strain evidence="3 4">WDC04</strain>
    </source>
</reference>
<dbReference type="InterPro" id="IPR013149">
    <property type="entry name" value="ADH-like_C"/>
</dbReference>
<dbReference type="InterPro" id="IPR011032">
    <property type="entry name" value="GroES-like_sf"/>
</dbReference>
<dbReference type="GO" id="GO:0016491">
    <property type="term" value="F:oxidoreductase activity"/>
    <property type="evidence" value="ECO:0007669"/>
    <property type="project" value="InterPro"/>
</dbReference>
<dbReference type="STRING" id="1335616.WDC_0980"/>
<dbReference type="Pfam" id="PF08240">
    <property type="entry name" value="ADH_N"/>
    <property type="match status" value="1"/>
</dbReference>
<evidence type="ECO:0000259" key="2">
    <source>
        <dbReference type="SMART" id="SM00829"/>
    </source>
</evidence>
<dbReference type="PATRIC" id="fig|1335616.4.peg.983"/>
<dbReference type="SMART" id="SM00829">
    <property type="entry name" value="PKS_ER"/>
    <property type="match status" value="1"/>
</dbReference>
<accession>A0A0D1A9H6</accession>
<dbReference type="RefSeq" id="WP_044010728.1">
    <property type="nucleotide sequence ID" value="NZ_AWTT01000020.1"/>
</dbReference>
<dbReference type="Gene3D" id="3.40.50.720">
    <property type="entry name" value="NAD(P)-binding Rossmann-like Domain"/>
    <property type="match status" value="1"/>
</dbReference>
<dbReference type="InterPro" id="IPR013154">
    <property type="entry name" value="ADH-like_N"/>
</dbReference>
<feature type="domain" description="Enoyl reductase (ER)" evidence="2">
    <location>
        <begin position="13"/>
        <end position="304"/>
    </location>
</feature>
<proteinExistence type="predicted"/>
<comment type="caution">
    <text evidence="3">The sequence shown here is derived from an EMBL/GenBank/DDBJ whole genome shotgun (WGS) entry which is preliminary data.</text>
</comment>
<name>A0A0D1A9H6_9LACO</name>
<dbReference type="InterPro" id="IPR020843">
    <property type="entry name" value="ER"/>
</dbReference>
<dbReference type="InterPro" id="IPR051603">
    <property type="entry name" value="Zinc-ADH_QOR/CCCR"/>
</dbReference>
<dbReference type="PANTHER" id="PTHR44154:SF1">
    <property type="entry name" value="QUINONE OXIDOREDUCTASE"/>
    <property type="match status" value="1"/>
</dbReference>
<dbReference type="SUPFAM" id="SSF50129">
    <property type="entry name" value="GroES-like"/>
    <property type="match status" value="1"/>
</dbReference>
<keyword evidence="4" id="KW-1185">Reference proteome</keyword>
<sequence length="306" mass="32115">MKAFGYQKFGDPAVFEEIELPEPRITKADQVIVATLAVGLNNFERSQRAGDFGGDKFPLVPGRDVVGRVTEVGEEVTEVAVGDIVIGHSGPAYATKVKLTDAKLVKKPTGISNQLATTIITPGITAYNAVTYFTHVKAGDTVLVNGATGGVGSIAVQVAQKLGAHVIGTGSSRNKTILEQLKLDEIGLYDQENINEKFAGQADIVINAAMNGKNESLIADVIKDDGAAASVGAAVNLDAKPNVTFKHIRPVAGNDRQALSALAAMLADGSLQVDIFKELPFTLAGVIEGHQLLEKGHAPGRIVLVK</sequence>
<dbReference type="SUPFAM" id="SSF51735">
    <property type="entry name" value="NAD(P)-binding Rossmann-fold domains"/>
    <property type="match status" value="1"/>
</dbReference>
<keyword evidence="1" id="KW-0521">NADP</keyword>
<dbReference type="EMBL" id="AWTT01000020">
    <property type="protein sequence ID" value="KIS03401.1"/>
    <property type="molecule type" value="Genomic_DNA"/>
</dbReference>
<evidence type="ECO:0000256" key="1">
    <source>
        <dbReference type="ARBA" id="ARBA00022857"/>
    </source>
</evidence>
<dbReference type="Proteomes" id="UP000032279">
    <property type="component" value="Unassembled WGS sequence"/>
</dbReference>
<dbReference type="Pfam" id="PF00107">
    <property type="entry name" value="ADH_zinc_N"/>
    <property type="match status" value="1"/>
</dbReference>
<organism evidence="3 4">
    <name type="scientific">Paucilactobacillus wasatchensis</name>
    <dbReference type="NCBI Taxonomy" id="1335616"/>
    <lineage>
        <taxon>Bacteria</taxon>
        <taxon>Bacillati</taxon>
        <taxon>Bacillota</taxon>
        <taxon>Bacilli</taxon>
        <taxon>Lactobacillales</taxon>
        <taxon>Lactobacillaceae</taxon>
        <taxon>Paucilactobacillus</taxon>
    </lineage>
</organism>
<evidence type="ECO:0000313" key="4">
    <source>
        <dbReference type="Proteomes" id="UP000032279"/>
    </source>
</evidence>